<keyword evidence="2" id="KW-1185">Reference proteome</keyword>
<dbReference type="EMBL" id="AJWJ01000888">
    <property type="protein sequence ID" value="KAF2068652.1"/>
    <property type="molecule type" value="Genomic_DNA"/>
</dbReference>
<evidence type="ECO:0000313" key="1">
    <source>
        <dbReference type="EMBL" id="KAF2068652.1"/>
    </source>
</evidence>
<sequence length="134" mass="15420">MERIVKLKITCQELLQKGDTMFFNTSDWKIPSEVLKNQEETTPTRNTILLRGNSQLGGSATIPSKTTMIGRQTLPCYVFKLQRTKGDQLVFKKICFIAKIRKTGSLDKADNLTEVRYVNMLRWQGESSTFYFTN</sequence>
<organism evidence="1 2">
    <name type="scientific">Polysphondylium violaceum</name>
    <dbReference type="NCBI Taxonomy" id="133409"/>
    <lineage>
        <taxon>Eukaryota</taxon>
        <taxon>Amoebozoa</taxon>
        <taxon>Evosea</taxon>
        <taxon>Eumycetozoa</taxon>
        <taxon>Dictyostelia</taxon>
        <taxon>Dictyosteliales</taxon>
        <taxon>Dictyosteliaceae</taxon>
        <taxon>Polysphondylium</taxon>
    </lineage>
</organism>
<protein>
    <submittedName>
        <fullName evidence="1">Uncharacterized protein</fullName>
    </submittedName>
</protein>
<reference evidence="1" key="1">
    <citation type="submission" date="2020-01" db="EMBL/GenBank/DDBJ databases">
        <title>Development of genomics and gene disruption for Polysphondylium violaceum indicates a role for the polyketide synthase stlB in stalk morphogenesis.</title>
        <authorList>
            <person name="Narita B."/>
            <person name="Kawabe Y."/>
            <person name="Kin K."/>
            <person name="Saito T."/>
            <person name="Gibbs R."/>
            <person name="Kuspa A."/>
            <person name="Muzny D."/>
            <person name="Queller D."/>
            <person name="Richards S."/>
            <person name="Strassman J."/>
            <person name="Sucgang R."/>
            <person name="Worley K."/>
            <person name="Schaap P."/>
        </authorList>
    </citation>
    <scope>NUCLEOTIDE SEQUENCE</scope>
    <source>
        <strain evidence="1">QSvi11</strain>
    </source>
</reference>
<proteinExistence type="predicted"/>
<name>A0A8J4PJK8_9MYCE</name>
<dbReference type="Proteomes" id="UP000695562">
    <property type="component" value="Unassembled WGS sequence"/>
</dbReference>
<evidence type="ECO:0000313" key="2">
    <source>
        <dbReference type="Proteomes" id="UP000695562"/>
    </source>
</evidence>
<accession>A0A8J4PJK8</accession>
<gene>
    <name evidence="1" type="ORF">CYY_010022</name>
</gene>
<comment type="caution">
    <text evidence="1">The sequence shown here is derived from an EMBL/GenBank/DDBJ whole genome shotgun (WGS) entry which is preliminary data.</text>
</comment>
<dbReference type="AlphaFoldDB" id="A0A8J4PJK8"/>